<keyword evidence="3" id="KW-1185">Reference proteome</keyword>
<comment type="caution">
    <text evidence="2">The sequence shown here is derived from an EMBL/GenBank/DDBJ whole genome shotgun (WGS) entry which is preliminary data.</text>
</comment>
<dbReference type="AlphaFoldDB" id="A0AAD5UVS3"/>
<dbReference type="EMBL" id="JANAWD010000473">
    <property type="protein sequence ID" value="KAJ3478942.1"/>
    <property type="molecule type" value="Genomic_DNA"/>
</dbReference>
<evidence type="ECO:0000313" key="3">
    <source>
        <dbReference type="Proteomes" id="UP001212997"/>
    </source>
</evidence>
<dbReference type="Gene3D" id="3.10.280.10">
    <property type="entry name" value="Mitochondrial glycoprotein"/>
    <property type="match status" value="1"/>
</dbReference>
<dbReference type="Pfam" id="PF02330">
    <property type="entry name" value="MAM33"/>
    <property type="match status" value="1"/>
</dbReference>
<evidence type="ECO:0000313" key="2">
    <source>
        <dbReference type="EMBL" id="KAJ3478942.1"/>
    </source>
</evidence>
<protein>
    <submittedName>
        <fullName evidence="2">Uncharacterized protein</fullName>
    </submittedName>
</protein>
<accession>A0AAD5UVS3</accession>
<sequence length="166" mass="18473">MFSIADIQSQQENDFDEAENEEGAEEQASPSYPIRCSFSITKSNAPGALTIDAMCQDGAFIIDNISFYSDAKVGTELTAESDWKRRGLYIGPQFDTLDMGVQDEFEKFLAERGINETLALFVPEYAEYKEQKVSIPALLVHSPIDDYRLTHTGPLSTPLVSYCPTP</sequence>
<dbReference type="InterPro" id="IPR036561">
    <property type="entry name" value="MAM33_sf"/>
</dbReference>
<dbReference type="InterPro" id="IPR003428">
    <property type="entry name" value="MAM33"/>
</dbReference>
<dbReference type="GO" id="GO:0042256">
    <property type="term" value="P:cytosolic ribosome assembly"/>
    <property type="evidence" value="ECO:0007669"/>
    <property type="project" value="TreeGrafter"/>
</dbReference>
<name>A0AAD5UVS3_9APHY</name>
<proteinExistence type="predicted"/>
<feature type="compositionally biased region" description="Acidic residues" evidence="1">
    <location>
        <begin position="13"/>
        <end position="25"/>
    </location>
</feature>
<dbReference type="PANTHER" id="PTHR10826">
    <property type="entry name" value="COMPLEMENT COMPONENT 1"/>
    <property type="match status" value="1"/>
</dbReference>
<dbReference type="GO" id="GO:0005759">
    <property type="term" value="C:mitochondrial matrix"/>
    <property type="evidence" value="ECO:0007669"/>
    <property type="project" value="InterPro"/>
</dbReference>
<dbReference type="Proteomes" id="UP001212997">
    <property type="component" value="Unassembled WGS sequence"/>
</dbReference>
<dbReference type="SUPFAM" id="SSF54529">
    <property type="entry name" value="Mitochondrial glycoprotein MAM33-like"/>
    <property type="match status" value="1"/>
</dbReference>
<evidence type="ECO:0000256" key="1">
    <source>
        <dbReference type="SAM" id="MobiDB-lite"/>
    </source>
</evidence>
<gene>
    <name evidence="2" type="ORF">NLI96_g9402</name>
</gene>
<dbReference type="PANTHER" id="PTHR10826:SF1">
    <property type="entry name" value="COMPLEMENT COMPONENT 1 Q SUBCOMPONENT-BINDING PROTEIN, MITOCHONDRIAL"/>
    <property type="match status" value="1"/>
</dbReference>
<organism evidence="2 3">
    <name type="scientific">Meripilus lineatus</name>
    <dbReference type="NCBI Taxonomy" id="2056292"/>
    <lineage>
        <taxon>Eukaryota</taxon>
        <taxon>Fungi</taxon>
        <taxon>Dikarya</taxon>
        <taxon>Basidiomycota</taxon>
        <taxon>Agaricomycotina</taxon>
        <taxon>Agaricomycetes</taxon>
        <taxon>Polyporales</taxon>
        <taxon>Meripilaceae</taxon>
        <taxon>Meripilus</taxon>
    </lineage>
</organism>
<feature type="region of interest" description="Disordered" evidence="1">
    <location>
        <begin position="1"/>
        <end position="30"/>
    </location>
</feature>
<reference evidence="2" key="1">
    <citation type="submission" date="2022-07" db="EMBL/GenBank/DDBJ databases">
        <title>Genome Sequence of Physisporinus lineatus.</title>
        <authorList>
            <person name="Buettner E."/>
        </authorList>
    </citation>
    <scope>NUCLEOTIDE SEQUENCE</scope>
    <source>
        <strain evidence="2">VT162</strain>
    </source>
</reference>